<accession>A0A498JHW0</accession>
<dbReference type="AlphaFoldDB" id="A0A498JHW0"/>
<organism evidence="1 2">
    <name type="scientific">Malus domestica</name>
    <name type="common">Apple</name>
    <name type="synonym">Pyrus malus</name>
    <dbReference type="NCBI Taxonomy" id="3750"/>
    <lineage>
        <taxon>Eukaryota</taxon>
        <taxon>Viridiplantae</taxon>
        <taxon>Streptophyta</taxon>
        <taxon>Embryophyta</taxon>
        <taxon>Tracheophyta</taxon>
        <taxon>Spermatophyta</taxon>
        <taxon>Magnoliopsida</taxon>
        <taxon>eudicotyledons</taxon>
        <taxon>Gunneridae</taxon>
        <taxon>Pentapetalae</taxon>
        <taxon>rosids</taxon>
        <taxon>fabids</taxon>
        <taxon>Rosales</taxon>
        <taxon>Rosaceae</taxon>
        <taxon>Amygdaloideae</taxon>
        <taxon>Maleae</taxon>
        <taxon>Malus</taxon>
    </lineage>
</organism>
<reference evidence="1 2" key="1">
    <citation type="submission" date="2018-10" db="EMBL/GenBank/DDBJ databases">
        <title>A high-quality apple genome assembly.</title>
        <authorList>
            <person name="Hu J."/>
        </authorList>
    </citation>
    <scope>NUCLEOTIDE SEQUENCE [LARGE SCALE GENOMIC DNA]</scope>
    <source>
        <strain evidence="2">cv. HFTH1</strain>
        <tissue evidence="1">Young leaf</tissue>
    </source>
</reference>
<dbReference type="Proteomes" id="UP000290289">
    <property type="component" value="Chromosome 7"/>
</dbReference>
<dbReference type="PANTHER" id="PTHR37244">
    <property type="entry name" value="NADP-SPECIFIC GLUTAMATE DEHYDROGENASE"/>
    <property type="match status" value="1"/>
</dbReference>
<dbReference type="PANTHER" id="PTHR37244:SF1">
    <property type="entry name" value="NADP-SPECIFIC GLUTAMATE DEHYDROGENASE"/>
    <property type="match status" value="1"/>
</dbReference>
<sequence>MELHDTNSIQIVNGPSLAHFAWLEIRLFYVRVEPCVIGSVPDYLNLGYRLKSARPAFRRRTRPRSRSAAIGSIRSRRGTDRVRVTGGVEFEVCENNDMVLCGSLERMEGVWLDGNAGGLEIDSRTGWSMDCYMAASINSGSSSFFLPKLGVSAPSIEVYIAGYCSGVPHSPRRKAPRHAALDAIPEDEEVGKEHSKGCNGMIHHRKLQIRDSEIEEYESEGKIGHHFDSDEMYTGEDGQLTWFNAGVRVGVGISLGIGIGVGLLMLISGGGFSEVDNQKCFWEGQGEYNNEILKISGWKFTSLQRPVTGPLKCCFNETSTR</sequence>
<dbReference type="STRING" id="3750.A0A498JHW0"/>
<evidence type="ECO:0000313" key="1">
    <source>
        <dbReference type="EMBL" id="RXH93634.1"/>
    </source>
</evidence>
<proteinExistence type="predicted"/>
<evidence type="ECO:0000313" key="2">
    <source>
        <dbReference type="Proteomes" id="UP000290289"/>
    </source>
</evidence>
<gene>
    <name evidence="1" type="ORF">DVH24_014210</name>
</gene>
<comment type="caution">
    <text evidence="1">The sequence shown here is derived from an EMBL/GenBank/DDBJ whole genome shotgun (WGS) entry which is preliminary data.</text>
</comment>
<name>A0A498JHW0_MALDO</name>
<keyword evidence="2" id="KW-1185">Reference proteome</keyword>
<protein>
    <submittedName>
        <fullName evidence="1">Uncharacterized protein</fullName>
    </submittedName>
</protein>
<dbReference type="EMBL" id="RDQH01000333">
    <property type="protein sequence ID" value="RXH93634.1"/>
    <property type="molecule type" value="Genomic_DNA"/>
</dbReference>